<reference evidence="1" key="1">
    <citation type="submission" date="2019-03" db="EMBL/GenBank/DDBJ databases">
        <title>Single cell metagenomics reveals metabolic interactions within the superorganism composed of flagellate Streblomastix strix and complex community of Bacteroidetes bacteria on its surface.</title>
        <authorList>
            <person name="Treitli S.C."/>
            <person name="Kolisko M."/>
            <person name="Husnik F."/>
            <person name="Keeling P."/>
            <person name="Hampl V."/>
        </authorList>
    </citation>
    <scope>NUCLEOTIDE SEQUENCE</scope>
    <source>
        <strain evidence="1">STM</strain>
    </source>
</reference>
<name>A0A5J4PYY4_9ZZZZ</name>
<comment type="caution">
    <text evidence="1">The sequence shown here is derived from an EMBL/GenBank/DDBJ whole genome shotgun (WGS) entry which is preliminary data.</text>
</comment>
<organism evidence="1">
    <name type="scientific">termite gut metagenome</name>
    <dbReference type="NCBI Taxonomy" id="433724"/>
    <lineage>
        <taxon>unclassified sequences</taxon>
        <taxon>metagenomes</taxon>
        <taxon>organismal metagenomes</taxon>
    </lineage>
</organism>
<dbReference type="AlphaFoldDB" id="A0A5J4PYY4"/>
<sequence>QYALPGGYADNHSNSSEYSQCKIDWAVDEEGNPAMLDGINFVKIYCAVNQVCGWAGETSTEISGVEDLHY</sequence>
<evidence type="ECO:0000313" key="1">
    <source>
        <dbReference type="EMBL" id="KAA6313794.1"/>
    </source>
</evidence>
<feature type="non-terminal residue" evidence="1">
    <location>
        <position position="1"/>
    </location>
</feature>
<dbReference type="EMBL" id="SNRY01005915">
    <property type="protein sequence ID" value="KAA6313794.1"/>
    <property type="molecule type" value="Genomic_DNA"/>
</dbReference>
<proteinExistence type="predicted"/>
<protein>
    <submittedName>
        <fullName evidence="1">Uncharacterized protein</fullName>
    </submittedName>
</protein>
<accession>A0A5J4PYY4</accession>
<gene>
    <name evidence="1" type="ORF">EZS27_035491</name>
</gene>